<evidence type="ECO:0000256" key="2">
    <source>
        <dbReference type="ARBA" id="ARBA00022490"/>
    </source>
</evidence>
<evidence type="ECO:0000313" key="14">
    <source>
        <dbReference type="Proteomes" id="UP000242770"/>
    </source>
</evidence>
<keyword evidence="6" id="KW-0269">Exonuclease</keyword>
<evidence type="ECO:0000259" key="12">
    <source>
        <dbReference type="Pfam" id="PF03372"/>
    </source>
</evidence>
<keyword evidence="11" id="KW-0234">DNA repair</keyword>
<evidence type="ECO:0000256" key="10">
    <source>
        <dbReference type="PIRSR" id="PIRSR604808-3"/>
    </source>
</evidence>
<dbReference type="AlphaFoldDB" id="A0A0F7SE00"/>
<gene>
    <name evidence="13" type="primary">SSCI82950.1</name>
</gene>
<feature type="binding site" evidence="9">
    <location>
        <position position="50"/>
    </location>
    <ligand>
        <name>Mg(2+)</name>
        <dbReference type="ChEBI" id="CHEBI:18420"/>
        <label>1</label>
    </ligand>
</feature>
<name>A0A0F7SE00_9BASI</name>
<dbReference type="PROSITE" id="PS51435">
    <property type="entry name" value="AP_NUCLEASE_F1_4"/>
    <property type="match status" value="1"/>
</dbReference>
<keyword evidence="11" id="KW-0227">DNA damage</keyword>
<feature type="active site" description="Proton donor/acceptor" evidence="8">
    <location>
        <position position="162"/>
    </location>
</feature>
<accession>A0A0F7SE00</accession>
<sequence length="280" mass="31103">MPATLSYARPSAPSSVRITSWNITSLKSSEPKGMMRYLEAEDADIVVLSETKVNDVPMHPGLTKIYKHQYWGIGKQKGYAGLAILSKIQPIKAVYGLPGLKDQDTKGRIVTLEFENSFLVGTYAVNAGEGLKTMVTKQAWNAAFATYLAELDSTKPVIWCGDLNVVQDERDLAAASKKWNKSPGYTAIECDAHRELLQGTATPTSKPLVDVWRQKHPDAIGHYTFYGWRGFCRSKGIGWRLDSFILSERIASKALECEIRHECYGASDHVPIYCDIQGPL</sequence>
<keyword evidence="9" id="KW-0464">Manganese</keyword>
<dbReference type="STRING" id="49012.A0A0F7SE00"/>
<evidence type="ECO:0000256" key="9">
    <source>
        <dbReference type="PIRSR" id="PIRSR604808-2"/>
    </source>
</evidence>
<proteinExistence type="inferred from homology"/>
<evidence type="ECO:0000256" key="8">
    <source>
        <dbReference type="PIRSR" id="PIRSR604808-1"/>
    </source>
</evidence>
<feature type="active site" description="Proton acceptor" evidence="8">
    <location>
        <position position="269"/>
    </location>
</feature>
<feature type="site" description="Important for catalytic activity" evidence="10">
    <location>
        <position position="242"/>
    </location>
</feature>
<dbReference type="GO" id="GO:0005634">
    <property type="term" value="C:nucleus"/>
    <property type="evidence" value="ECO:0007669"/>
    <property type="project" value="TreeGrafter"/>
</dbReference>
<feature type="binding site" evidence="9">
    <location>
        <position position="22"/>
    </location>
    <ligand>
        <name>Mg(2+)</name>
        <dbReference type="ChEBI" id="CHEBI:18420"/>
        <label>1</label>
    </ligand>
</feature>
<feature type="active site" evidence="8">
    <location>
        <position position="123"/>
    </location>
</feature>
<dbReference type="FunFam" id="3.60.10.10:FF:000054">
    <property type="entry name" value="Exodeoxyribonuclease III"/>
    <property type="match status" value="1"/>
</dbReference>
<dbReference type="GO" id="GO:0008081">
    <property type="term" value="F:phosphoric diester hydrolase activity"/>
    <property type="evidence" value="ECO:0007669"/>
    <property type="project" value="TreeGrafter"/>
</dbReference>
<dbReference type="NCBIfam" id="TIGR00633">
    <property type="entry name" value="xth"/>
    <property type="match status" value="1"/>
</dbReference>
<evidence type="ECO:0000256" key="1">
    <source>
        <dbReference type="ARBA" id="ARBA00007092"/>
    </source>
</evidence>
<dbReference type="Proteomes" id="UP000242770">
    <property type="component" value="Unassembled WGS sequence"/>
</dbReference>
<dbReference type="PANTHER" id="PTHR22748:SF6">
    <property type="entry name" value="DNA-(APURINIC OR APYRIMIDINIC SITE) ENDONUCLEASE"/>
    <property type="match status" value="1"/>
</dbReference>
<comment type="cofactor">
    <cofactor evidence="9 11">
        <name>Mg(2+)</name>
        <dbReference type="ChEBI" id="CHEBI:18420"/>
    </cofactor>
    <cofactor evidence="9 11">
        <name>Mn(2+)</name>
        <dbReference type="ChEBI" id="CHEBI:29035"/>
    </cofactor>
    <text evidence="9 11">Probably binds two magnesium or manganese ions per subunit.</text>
</comment>
<protein>
    <recommendedName>
        <fullName evidence="12">Endonuclease/exonuclease/phosphatase domain-containing protein</fullName>
    </recommendedName>
</protein>
<dbReference type="EMBL" id="CCFA01005024">
    <property type="protein sequence ID" value="CDW99718.1"/>
    <property type="molecule type" value="Genomic_DNA"/>
</dbReference>
<dbReference type="GO" id="GO:0008311">
    <property type="term" value="F:double-stranded DNA 3'-5' DNA exonuclease activity"/>
    <property type="evidence" value="ECO:0007669"/>
    <property type="project" value="TreeGrafter"/>
</dbReference>
<reference evidence="14" key="1">
    <citation type="submission" date="2014-06" db="EMBL/GenBank/DDBJ databases">
        <authorList>
            <person name="Berkman P.J."/>
        </authorList>
    </citation>
    <scope>NUCLEOTIDE SEQUENCE [LARGE SCALE GENOMIC DNA]</scope>
</reference>
<feature type="binding site" evidence="9">
    <location>
        <position position="268"/>
    </location>
    <ligand>
        <name>Mg(2+)</name>
        <dbReference type="ChEBI" id="CHEBI:18420"/>
        <label>1</label>
    </ligand>
</feature>
<evidence type="ECO:0000256" key="6">
    <source>
        <dbReference type="ARBA" id="ARBA00022839"/>
    </source>
</evidence>
<dbReference type="GO" id="GO:0006284">
    <property type="term" value="P:base-excision repair"/>
    <property type="evidence" value="ECO:0007669"/>
    <property type="project" value="TreeGrafter"/>
</dbReference>
<evidence type="ECO:0000256" key="4">
    <source>
        <dbReference type="ARBA" id="ARBA00022723"/>
    </source>
</evidence>
<dbReference type="Gene3D" id="3.60.10.10">
    <property type="entry name" value="Endonuclease/exonuclease/phosphatase"/>
    <property type="match status" value="1"/>
</dbReference>
<dbReference type="CDD" id="cd09087">
    <property type="entry name" value="Ape1-like_AP-endo"/>
    <property type="match status" value="1"/>
</dbReference>
<dbReference type="InterPro" id="IPR004808">
    <property type="entry name" value="AP_endonuc_1"/>
</dbReference>
<evidence type="ECO:0000313" key="13">
    <source>
        <dbReference type="EMBL" id="CDW99718.1"/>
    </source>
</evidence>
<dbReference type="InterPro" id="IPR005135">
    <property type="entry name" value="Endo/exonuclease/phosphatase"/>
</dbReference>
<feature type="domain" description="Endonuclease/exonuclease/phosphatase" evidence="12">
    <location>
        <begin position="20"/>
        <end position="269"/>
    </location>
</feature>
<evidence type="ECO:0000256" key="5">
    <source>
        <dbReference type="ARBA" id="ARBA00022801"/>
    </source>
</evidence>
<keyword evidence="7 9" id="KW-0460">Magnesium</keyword>
<feature type="binding site" evidence="9">
    <location>
        <position position="164"/>
    </location>
    <ligand>
        <name>Mg(2+)</name>
        <dbReference type="ChEBI" id="CHEBI:18420"/>
        <label>1</label>
    </ligand>
</feature>
<dbReference type="SUPFAM" id="SSF56219">
    <property type="entry name" value="DNase I-like"/>
    <property type="match status" value="1"/>
</dbReference>
<evidence type="ECO:0000256" key="11">
    <source>
        <dbReference type="RuleBase" id="RU362131"/>
    </source>
</evidence>
<dbReference type="GO" id="GO:0003906">
    <property type="term" value="F:DNA-(apurinic or apyrimidinic site) endonuclease activity"/>
    <property type="evidence" value="ECO:0007669"/>
    <property type="project" value="TreeGrafter"/>
</dbReference>
<keyword evidence="2" id="KW-0963">Cytoplasm</keyword>
<dbReference type="InterPro" id="IPR036691">
    <property type="entry name" value="Endo/exonu/phosph_ase_sf"/>
</dbReference>
<feature type="binding site" evidence="9">
    <location>
        <position position="162"/>
    </location>
    <ligand>
        <name>Mg(2+)</name>
        <dbReference type="ChEBI" id="CHEBI:18420"/>
        <label>1</label>
    </ligand>
</feature>
<feature type="site" description="Transition state stabilizer" evidence="10">
    <location>
        <position position="164"/>
    </location>
</feature>
<keyword evidence="5" id="KW-0378">Hydrolase</keyword>
<dbReference type="PANTHER" id="PTHR22748">
    <property type="entry name" value="AP ENDONUCLEASE"/>
    <property type="match status" value="1"/>
</dbReference>
<dbReference type="GO" id="GO:0046872">
    <property type="term" value="F:metal ion binding"/>
    <property type="evidence" value="ECO:0007669"/>
    <property type="project" value="UniProtKB-KW"/>
</dbReference>
<comment type="similarity">
    <text evidence="1 11">Belongs to the DNA repair enzymes AP/ExoA family.</text>
</comment>
<feature type="binding site" evidence="9">
    <location>
        <position position="269"/>
    </location>
    <ligand>
        <name>Mg(2+)</name>
        <dbReference type="ChEBI" id="CHEBI:18420"/>
        <label>1</label>
    </ligand>
</feature>
<feature type="site" description="Interaction with DNA substrate" evidence="10">
    <location>
        <position position="269"/>
    </location>
</feature>
<organism evidence="13 14">
    <name type="scientific">Sporisorium scitamineum</name>
    <dbReference type="NCBI Taxonomy" id="49012"/>
    <lineage>
        <taxon>Eukaryota</taxon>
        <taxon>Fungi</taxon>
        <taxon>Dikarya</taxon>
        <taxon>Basidiomycota</taxon>
        <taxon>Ustilaginomycotina</taxon>
        <taxon>Ustilaginomycetes</taxon>
        <taxon>Ustilaginales</taxon>
        <taxon>Ustilaginaceae</taxon>
        <taxon>Sporisorium</taxon>
    </lineage>
</organism>
<evidence type="ECO:0000256" key="7">
    <source>
        <dbReference type="ARBA" id="ARBA00022842"/>
    </source>
</evidence>
<keyword evidence="3" id="KW-0540">Nuclease</keyword>
<keyword evidence="14" id="KW-1185">Reference proteome</keyword>
<dbReference type="Pfam" id="PF03372">
    <property type="entry name" value="Exo_endo_phos"/>
    <property type="match status" value="1"/>
</dbReference>
<keyword evidence="4 9" id="KW-0479">Metal-binding</keyword>
<evidence type="ECO:0000256" key="3">
    <source>
        <dbReference type="ARBA" id="ARBA00022722"/>
    </source>
</evidence>